<protein>
    <submittedName>
        <fullName evidence="2">VOC family protein</fullName>
    </submittedName>
</protein>
<dbReference type="PROSITE" id="PS51819">
    <property type="entry name" value="VOC"/>
    <property type="match status" value="1"/>
</dbReference>
<dbReference type="Pfam" id="PF18029">
    <property type="entry name" value="Glyoxalase_6"/>
    <property type="match status" value="1"/>
</dbReference>
<dbReference type="Proteomes" id="UP001589755">
    <property type="component" value="Unassembled WGS sequence"/>
</dbReference>
<feature type="domain" description="VOC" evidence="1">
    <location>
        <begin position="15"/>
        <end position="132"/>
    </location>
</feature>
<evidence type="ECO:0000259" key="1">
    <source>
        <dbReference type="PROSITE" id="PS51819"/>
    </source>
</evidence>
<accession>A0ABV6D7A1</accession>
<dbReference type="SUPFAM" id="SSF54593">
    <property type="entry name" value="Glyoxalase/Bleomycin resistance protein/Dihydroxybiphenyl dioxygenase"/>
    <property type="match status" value="1"/>
</dbReference>
<dbReference type="InterPro" id="IPR041581">
    <property type="entry name" value="Glyoxalase_6"/>
</dbReference>
<evidence type="ECO:0000313" key="3">
    <source>
        <dbReference type="Proteomes" id="UP001589755"/>
    </source>
</evidence>
<gene>
    <name evidence="2" type="ORF">ACFFJ2_08975</name>
</gene>
<comment type="caution">
    <text evidence="2">The sequence shown here is derived from an EMBL/GenBank/DDBJ whole genome shotgun (WGS) entry which is preliminary data.</text>
</comment>
<evidence type="ECO:0000313" key="2">
    <source>
        <dbReference type="EMBL" id="MFC0208529.1"/>
    </source>
</evidence>
<dbReference type="Gene3D" id="3.10.180.10">
    <property type="entry name" value="2,3-Dihydroxybiphenyl 1,2-Dioxygenase, domain 1"/>
    <property type="match status" value="1"/>
</dbReference>
<dbReference type="PANTHER" id="PTHR33993:SF14">
    <property type="entry name" value="GB|AAF24581.1"/>
    <property type="match status" value="1"/>
</dbReference>
<dbReference type="CDD" id="cd07247">
    <property type="entry name" value="SgaA_N_like"/>
    <property type="match status" value="1"/>
</dbReference>
<proteinExistence type="predicted"/>
<dbReference type="RefSeq" id="WP_261521267.1">
    <property type="nucleotide sequence ID" value="NZ_JAODNW010000017.1"/>
</dbReference>
<reference evidence="2 3" key="1">
    <citation type="submission" date="2024-09" db="EMBL/GenBank/DDBJ databases">
        <authorList>
            <person name="Sun Q."/>
            <person name="Mori K."/>
        </authorList>
    </citation>
    <scope>NUCLEOTIDE SEQUENCE [LARGE SCALE GENOMIC DNA]</scope>
    <source>
        <strain evidence="2 3">CCM 8543</strain>
    </source>
</reference>
<sequence>MNGDEKTTVPARAGGVRWADLATGDPDRAAAFYCALFGWKAHEHRANGGTLTKLCRGTDPVASIYRLSKMQLQQGIPSHWTPYMGVPDLEAAARRAEALGGTVLVAPFAVDGMARIALILDPVGAAMGLWQDDAPRSRD</sequence>
<dbReference type="InterPro" id="IPR037523">
    <property type="entry name" value="VOC_core"/>
</dbReference>
<dbReference type="EMBL" id="JBHLXD010000012">
    <property type="protein sequence ID" value="MFC0208529.1"/>
    <property type="molecule type" value="Genomic_DNA"/>
</dbReference>
<dbReference type="InterPro" id="IPR052164">
    <property type="entry name" value="Anthracycline_SecMetBiosynth"/>
</dbReference>
<dbReference type="InterPro" id="IPR029068">
    <property type="entry name" value="Glyas_Bleomycin-R_OHBP_Dase"/>
</dbReference>
<dbReference type="PANTHER" id="PTHR33993">
    <property type="entry name" value="GLYOXALASE-RELATED"/>
    <property type="match status" value="1"/>
</dbReference>
<organism evidence="2 3">
    <name type="scientific">Chelativorans intermedius</name>
    <dbReference type="NCBI Taxonomy" id="515947"/>
    <lineage>
        <taxon>Bacteria</taxon>
        <taxon>Pseudomonadati</taxon>
        <taxon>Pseudomonadota</taxon>
        <taxon>Alphaproteobacteria</taxon>
        <taxon>Hyphomicrobiales</taxon>
        <taxon>Phyllobacteriaceae</taxon>
        <taxon>Chelativorans</taxon>
    </lineage>
</organism>
<name>A0ABV6D7A1_9HYPH</name>
<keyword evidence="3" id="KW-1185">Reference proteome</keyword>